<evidence type="ECO:0000313" key="2">
    <source>
        <dbReference type="Proteomes" id="UP000027222"/>
    </source>
</evidence>
<dbReference type="AlphaFoldDB" id="A0A067T6V3"/>
<reference evidence="2" key="1">
    <citation type="journal article" date="2014" name="Proc. Natl. Acad. Sci. U.S.A.">
        <title>Extensive sampling of basidiomycete genomes demonstrates inadequacy of the white-rot/brown-rot paradigm for wood decay fungi.</title>
        <authorList>
            <person name="Riley R."/>
            <person name="Salamov A.A."/>
            <person name="Brown D.W."/>
            <person name="Nagy L.G."/>
            <person name="Floudas D."/>
            <person name="Held B.W."/>
            <person name="Levasseur A."/>
            <person name="Lombard V."/>
            <person name="Morin E."/>
            <person name="Otillar R."/>
            <person name="Lindquist E.A."/>
            <person name="Sun H."/>
            <person name="LaButti K.M."/>
            <person name="Schmutz J."/>
            <person name="Jabbour D."/>
            <person name="Luo H."/>
            <person name="Baker S.E."/>
            <person name="Pisabarro A.G."/>
            <person name="Walton J.D."/>
            <person name="Blanchette R.A."/>
            <person name="Henrissat B."/>
            <person name="Martin F."/>
            <person name="Cullen D."/>
            <person name="Hibbett D.S."/>
            <person name="Grigoriev I.V."/>
        </authorList>
    </citation>
    <scope>NUCLEOTIDE SEQUENCE [LARGE SCALE GENOMIC DNA]</scope>
    <source>
        <strain evidence="2">CBS 339.88</strain>
    </source>
</reference>
<evidence type="ECO:0000313" key="1">
    <source>
        <dbReference type="EMBL" id="KDR78856.1"/>
    </source>
</evidence>
<accession>A0A067T6V3</accession>
<dbReference type="EMBL" id="KL142374">
    <property type="protein sequence ID" value="KDR78856.1"/>
    <property type="molecule type" value="Genomic_DNA"/>
</dbReference>
<dbReference type="Proteomes" id="UP000027222">
    <property type="component" value="Unassembled WGS sequence"/>
</dbReference>
<dbReference type="HOGENOM" id="CLU_2867806_0_0_1"/>
<organism evidence="1 2">
    <name type="scientific">Galerina marginata (strain CBS 339.88)</name>
    <dbReference type="NCBI Taxonomy" id="685588"/>
    <lineage>
        <taxon>Eukaryota</taxon>
        <taxon>Fungi</taxon>
        <taxon>Dikarya</taxon>
        <taxon>Basidiomycota</taxon>
        <taxon>Agaricomycotina</taxon>
        <taxon>Agaricomycetes</taxon>
        <taxon>Agaricomycetidae</taxon>
        <taxon>Agaricales</taxon>
        <taxon>Agaricineae</taxon>
        <taxon>Strophariaceae</taxon>
        <taxon>Galerina</taxon>
    </lineage>
</organism>
<sequence length="64" mass="7234">MCARCLLRDCRVHLNAIWFDLNAHTVGRECCRNLAAIGLIFVLWTCISSEFSLAFERTGISPAF</sequence>
<protein>
    <submittedName>
        <fullName evidence="1">Uncharacterized protein</fullName>
    </submittedName>
</protein>
<proteinExistence type="predicted"/>
<keyword evidence="2" id="KW-1185">Reference proteome</keyword>
<gene>
    <name evidence="1" type="ORF">GALMADRAFT_1273851</name>
</gene>
<name>A0A067T6V3_GALM3</name>